<name>A0AAV8Z8D4_9CUCU</name>
<evidence type="ECO:0000313" key="1">
    <source>
        <dbReference type="EMBL" id="KAJ8960440.1"/>
    </source>
</evidence>
<gene>
    <name evidence="1" type="ORF">NQ318_013724</name>
</gene>
<keyword evidence="2" id="KW-1185">Reference proteome</keyword>
<dbReference type="Proteomes" id="UP001162162">
    <property type="component" value="Unassembled WGS sequence"/>
</dbReference>
<evidence type="ECO:0000313" key="2">
    <source>
        <dbReference type="Proteomes" id="UP001162162"/>
    </source>
</evidence>
<proteinExistence type="predicted"/>
<sequence length="106" mass="12006">MVPKLLTSEQKESRMNICSDILTNIDTDPGLLDTVGSTFLNYQDCLERDLILIEFLHYYLQHNALINDQVPSLSPWWQASDANVFTLYIPGIADFAPSVSVNKFNP</sequence>
<dbReference type="EMBL" id="JAPWTK010000008">
    <property type="protein sequence ID" value="KAJ8960440.1"/>
    <property type="molecule type" value="Genomic_DNA"/>
</dbReference>
<organism evidence="1 2">
    <name type="scientific">Aromia moschata</name>
    <dbReference type="NCBI Taxonomy" id="1265417"/>
    <lineage>
        <taxon>Eukaryota</taxon>
        <taxon>Metazoa</taxon>
        <taxon>Ecdysozoa</taxon>
        <taxon>Arthropoda</taxon>
        <taxon>Hexapoda</taxon>
        <taxon>Insecta</taxon>
        <taxon>Pterygota</taxon>
        <taxon>Neoptera</taxon>
        <taxon>Endopterygota</taxon>
        <taxon>Coleoptera</taxon>
        <taxon>Polyphaga</taxon>
        <taxon>Cucujiformia</taxon>
        <taxon>Chrysomeloidea</taxon>
        <taxon>Cerambycidae</taxon>
        <taxon>Cerambycinae</taxon>
        <taxon>Callichromatini</taxon>
        <taxon>Aromia</taxon>
    </lineage>
</organism>
<protein>
    <submittedName>
        <fullName evidence="1">Uncharacterized protein</fullName>
    </submittedName>
</protein>
<dbReference type="AlphaFoldDB" id="A0AAV8Z8D4"/>
<reference evidence="1" key="1">
    <citation type="journal article" date="2023" name="Insect Mol. Biol.">
        <title>Genome sequencing provides insights into the evolution of gene families encoding plant cell wall-degrading enzymes in longhorned beetles.</title>
        <authorList>
            <person name="Shin N.R."/>
            <person name="Okamura Y."/>
            <person name="Kirsch R."/>
            <person name="Pauchet Y."/>
        </authorList>
    </citation>
    <scope>NUCLEOTIDE SEQUENCE</scope>
    <source>
        <strain evidence="1">AMC_N1</strain>
    </source>
</reference>
<accession>A0AAV8Z8D4</accession>
<comment type="caution">
    <text evidence="1">The sequence shown here is derived from an EMBL/GenBank/DDBJ whole genome shotgun (WGS) entry which is preliminary data.</text>
</comment>